<dbReference type="EMBL" id="CAMXCT010002868">
    <property type="protein sequence ID" value="CAI4000971.1"/>
    <property type="molecule type" value="Genomic_DNA"/>
</dbReference>
<dbReference type="EMBL" id="CAMXCT030002868">
    <property type="protein sequence ID" value="CAL4788283.1"/>
    <property type="molecule type" value="Genomic_DNA"/>
</dbReference>
<dbReference type="Proteomes" id="UP001152797">
    <property type="component" value="Unassembled WGS sequence"/>
</dbReference>
<evidence type="ECO:0000256" key="1">
    <source>
        <dbReference type="SAM" id="MobiDB-lite"/>
    </source>
</evidence>
<feature type="transmembrane region" description="Helical" evidence="2">
    <location>
        <begin position="213"/>
        <end position="234"/>
    </location>
</feature>
<keyword evidence="2" id="KW-0812">Transmembrane</keyword>
<feature type="transmembrane region" description="Helical" evidence="2">
    <location>
        <begin position="12"/>
        <end position="30"/>
    </location>
</feature>
<dbReference type="OrthoDB" id="441776at2759"/>
<feature type="region of interest" description="Disordered" evidence="1">
    <location>
        <begin position="810"/>
        <end position="831"/>
    </location>
</feature>
<feature type="transmembrane region" description="Helical" evidence="2">
    <location>
        <begin position="179"/>
        <end position="201"/>
    </location>
</feature>
<keyword evidence="5" id="KW-1185">Reference proteome</keyword>
<evidence type="ECO:0000256" key="2">
    <source>
        <dbReference type="SAM" id="Phobius"/>
    </source>
</evidence>
<evidence type="ECO:0000313" key="4">
    <source>
        <dbReference type="EMBL" id="CAL4788283.1"/>
    </source>
</evidence>
<organism evidence="3">
    <name type="scientific">Cladocopium goreaui</name>
    <dbReference type="NCBI Taxonomy" id="2562237"/>
    <lineage>
        <taxon>Eukaryota</taxon>
        <taxon>Sar</taxon>
        <taxon>Alveolata</taxon>
        <taxon>Dinophyceae</taxon>
        <taxon>Suessiales</taxon>
        <taxon>Symbiodiniaceae</taxon>
        <taxon>Cladocopium</taxon>
    </lineage>
</organism>
<evidence type="ECO:0000313" key="3">
    <source>
        <dbReference type="EMBL" id="CAI4000971.1"/>
    </source>
</evidence>
<feature type="transmembrane region" description="Helical" evidence="2">
    <location>
        <begin position="42"/>
        <end position="63"/>
    </location>
</feature>
<dbReference type="AlphaFoldDB" id="A0A9P1G627"/>
<dbReference type="EMBL" id="CAMXCT020002868">
    <property type="protein sequence ID" value="CAL1154346.1"/>
    <property type="molecule type" value="Genomic_DNA"/>
</dbReference>
<accession>A0A9P1G627</accession>
<name>A0A9P1G627_9DINO</name>
<keyword evidence="2" id="KW-0472">Membrane</keyword>
<keyword evidence="2" id="KW-1133">Transmembrane helix</keyword>
<feature type="transmembrane region" description="Helical" evidence="2">
    <location>
        <begin position="75"/>
        <end position="95"/>
    </location>
</feature>
<proteinExistence type="predicted"/>
<evidence type="ECO:0000313" key="5">
    <source>
        <dbReference type="Proteomes" id="UP001152797"/>
    </source>
</evidence>
<comment type="caution">
    <text evidence="3">The sequence shown here is derived from an EMBL/GenBank/DDBJ whole genome shotgun (WGS) entry which is preliminary data.</text>
</comment>
<feature type="region of interest" description="Disordered" evidence="1">
    <location>
        <begin position="909"/>
        <end position="932"/>
    </location>
</feature>
<feature type="transmembrane region" description="Helical" evidence="2">
    <location>
        <begin position="116"/>
        <end position="135"/>
    </location>
</feature>
<reference evidence="4 5" key="2">
    <citation type="submission" date="2024-05" db="EMBL/GenBank/DDBJ databases">
        <authorList>
            <person name="Chen Y."/>
            <person name="Shah S."/>
            <person name="Dougan E. K."/>
            <person name="Thang M."/>
            <person name="Chan C."/>
        </authorList>
    </citation>
    <scope>NUCLEOTIDE SEQUENCE [LARGE SCALE GENOMIC DNA]</scope>
</reference>
<reference evidence="3" key="1">
    <citation type="submission" date="2022-10" db="EMBL/GenBank/DDBJ databases">
        <authorList>
            <person name="Chen Y."/>
            <person name="Dougan E. K."/>
            <person name="Chan C."/>
            <person name="Rhodes N."/>
            <person name="Thang M."/>
        </authorList>
    </citation>
    <scope>NUCLEOTIDE SEQUENCE</scope>
</reference>
<gene>
    <name evidence="3" type="ORF">C1SCF055_LOCUS27049</name>
</gene>
<sequence>MVGAVGARPSNSLTDLLLSIELFALLFTWLREWPNAKGRHELFVSYGLNLLGAASWCAAGVYIHTWEPLPQEATISWQIFLNLGATTPWLFPLVIRDSFYRADMSLSLARKQDITVACLALLYAMLVSSSFDFAMGQSLEPVPVTPWHFLDGSSYGGQPFGVDFDLLSVMPSGRTDSQFVLSIVFMASNFLSGVLCVKACYKNKDADGLEQRAARRLTAGVLSMLANCHLLAVLEGGSTMEELTFLARKVRADHVLAHALKAMGWTTTKLGALWGCDQEVVDSVILRVEEKYPEYKVNTVEFENLVQAAEEASCIIWARHEELKDSDLALASRLAKQEGKLADRRKAREEQIGSQVRRKGEAARVKWPTRATMLKSAAGSDLYQRNLVEDAERNRWLKELAKQIKEADTCDVSDANQGLFAARIGKGRRANTLRKHVKTWGQFIGWLLATYGVKWPERPFQFADYLISRALEPCGRSIPVNAYKTLVFMEHAAEIPKDLQLNTSGAIKNAMEEVKLRLEAADQKPRKQAAQLLVAMVSALERKVMERGAPHFTRAFAWYKLVKVWGAMRFHDTTGVDFGSMRLDGFALVADLTRTKTSGPGKRISVLKLIVSAEAYIEERDWMETGWRIWEALSEEAGCRERDFLLTLPTTGLEHSSRRMATYPAASGMSQALFQELLCPCTGGWEHLMEIGVGCIWSEHSERVTMRTWAGAAGVPEAVCKMLGRWTPSVDQSYDRSIAAQVVRAQIHVAEFIRKNIGRVDPFGENVVLQLVEDRMLALGYHMRVVGVQREKLECFVTVGKPLKRVNWSEDAAMPQGSHGNEASESSADEDEDWVVIDAATKKNTGLVLGDYVVSIIGRAKTKTLHRYGECYRQPGVHYRVFESFGSELPKAKMYHRACRVCFPKAVKSADESGSDGSGSDEEISSSSSESL</sequence>
<protein>
    <submittedName>
        <fullName evidence="4">DnaJ-like subfamily C member 17</fullName>
    </submittedName>
</protein>